<keyword evidence="2" id="KW-1185">Reference proteome</keyword>
<accession>A0ABU0IW39</accession>
<dbReference type="SUPFAM" id="SSF55486">
    <property type="entry name" value="Metalloproteases ('zincins'), catalytic domain"/>
    <property type="match status" value="1"/>
</dbReference>
<name>A0ABU0IW39_9CAUL</name>
<protein>
    <recommendedName>
        <fullName evidence="3">Peptidase M1 membrane alanine aminopeptidase domain-containing protein</fullName>
    </recommendedName>
</protein>
<organism evidence="1 2">
    <name type="scientific">Caulobacter ginsengisoli</name>
    <dbReference type="NCBI Taxonomy" id="400775"/>
    <lineage>
        <taxon>Bacteria</taxon>
        <taxon>Pseudomonadati</taxon>
        <taxon>Pseudomonadota</taxon>
        <taxon>Alphaproteobacteria</taxon>
        <taxon>Caulobacterales</taxon>
        <taxon>Caulobacteraceae</taxon>
        <taxon>Caulobacter</taxon>
    </lineage>
</organism>
<dbReference type="Proteomes" id="UP001228905">
    <property type="component" value="Unassembled WGS sequence"/>
</dbReference>
<dbReference type="EMBL" id="JAUSVS010000010">
    <property type="protein sequence ID" value="MDQ0466222.1"/>
    <property type="molecule type" value="Genomic_DNA"/>
</dbReference>
<dbReference type="InterPro" id="IPR027268">
    <property type="entry name" value="Peptidase_M4/M1_CTD_sf"/>
</dbReference>
<sequence>MLLVSLSFLFVSGDRAYSEAAAVRLKIEPTEAGVLVHYELPGPVSEFRLEAAAEAGVVAQFSVVGVGFEISDGTVHRADGGSFTRFDLLVRADSAEQDRVYAASVRLGKTAWVLYFPYLRSAEEAAFLTDCPRCLDPVLSARSFSSEEPAASGFIVVGEPANRSDGPIAVVDDGHVPRWLVRNVEQSAQAALSFHERFFGSRVSGRPVIAISQSPLVANSWRGDAAQNGIILLRIKSDTLKDDPGLRRQLVRFVAHETAHLWIGARYRLRSETDPWFSEGAAEYAGLYFALRRGYVEGHVEDELAQHLNSCARDLGDRPFSDLNQLKGRAVYDCGVLVQWWLDLEMRQGGANSSLPRLWRETLDRADPSDGQFALEDMFQTAGEILDSPLSPAMAEFLEGGEGRWAKFLSRLRELGVVLREDPSLEEWRSAVLTPFLSTYCPTGTGFGFWTENNRVTLDTGANCGPLSNSPIVVTVAGVDLATAPKEAFLSLRAQCEKAVSVWFGIRRARKIELRCPASLLRPDQVDRRQRLLRHLLQQVCATGPMGFTDLGNAVRLDTGQRCGPLSGDPIISEVAGHNLAGDIDAAWEDVRKRCLDGLPIELASPGSRPRSMVCANPMDAFQPTFQVEYSPVPRRRLFALSP</sequence>
<dbReference type="RefSeq" id="WP_307352162.1">
    <property type="nucleotide sequence ID" value="NZ_JAUSVS010000010.1"/>
</dbReference>
<reference evidence="1 2" key="1">
    <citation type="submission" date="2023-07" db="EMBL/GenBank/DDBJ databases">
        <title>Genomic Encyclopedia of Type Strains, Phase IV (KMG-IV): sequencing the most valuable type-strain genomes for metagenomic binning, comparative biology and taxonomic classification.</title>
        <authorList>
            <person name="Goeker M."/>
        </authorList>
    </citation>
    <scope>NUCLEOTIDE SEQUENCE [LARGE SCALE GENOMIC DNA]</scope>
    <source>
        <strain evidence="1 2">DSM 18695</strain>
    </source>
</reference>
<evidence type="ECO:0000313" key="1">
    <source>
        <dbReference type="EMBL" id="MDQ0466222.1"/>
    </source>
</evidence>
<evidence type="ECO:0000313" key="2">
    <source>
        <dbReference type="Proteomes" id="UP001228905"/>
    </source>
</evidence>
<comment type="caution">
    <text evidence="1">The sequence shown here is derived from an EMBL/GenBank/DDBJ whole genome shotgun (WGS) entry which is preliminary data.</text>
</comment>
<evidence type="ECO:0008006" key="3">
    <source>
        <dbReference type="Google" id="ProtNLM"/>
    </source>
</evidence>
<dbReference type="Gene3D" id="1.10.390.10">
    <property type="entry name" value="Neutral Protease Domain 2"/>
    <property type="match status" value="1"/>
</dbReference>
<proteinExistence type="predicted"/>
<gene>
    <name evidence="1" type="ORF">QO010_004015</name>
</gene>